<comment type="similarity">
    <text evidence="1">Belongs to the short-chain dehydrogenases/reductases (SDR) family.</text>
</comment>
<proteinExistence type="inferred from homology"/>
<dbReference type="SUPFAM" id="SSF51735">
    <property type="entry name" value="NAD(P)-binding Rossmann-fold domains"/>
    <property type="match status" value="1"/>
</dbReference>
<sequence>MSRASGKVALVTGGASGIGRASTIEFAKQGFSIVVADIDEQGAEETCNSIQTEVCATAVPIKVNVSQEDDVKAFVETIRTRFGKEGSIVITSSTAGLQGMPEFAAYSCSKHALVGLMRSTAAEYAGRIPVNCINPATTDTPMVARFAQQWPDWQAETNASCPIGRIATAQEIAETAVWVATRATFMTGQTLVLDGGSMCS</sequence>
<evidence type="ECO:0000313" key="3">
    <source>
        <dbReference type="EMBL" id="WIA19114.1"/>
    </source>
</evidence>
<dbReference type="InterPro" id="IPR020904">
    <property type="entry name" value="Sc_DH/Rdtase_CS"/>
</dbReference>
<organism evidence="3 4">
    <name type="scientific">Tetradesmus obliquus</name>
    <name type="common">Green alga</name>
    <name type="synonym">Acutodesmus obliquus</name>
    <dbReference type="NCBI Taxonomy" id="3088"/>
    <lineage>
        <taxon>Eukaryota</taxon>
        <taxon>Viridiplantae</taxon>
        <taxon>Chlorophyta</taxon>
        <taxon>core chlorophytes</taxon>
        <taxon>Chlorophyceae</taxon>
        <taxon>CS clade</taxon>
        <taxon>Sphaeropleales</taxon>
        <taxon>Scenedesmaceae</taxon>
        <taxon>Tetradesmus</taxon>
    </lineage>
</organism>
<dbReference type="InterPro" id="IPR036291">
    <property type="entry name" value="NAD(P)-bd_dom_sf"/>
</dbReference>
<dbReference type="Gene3D" id="3.40.50.720">
    <property type="entry name" value="NAD(P)-binding Rossmann-like Domain"/>
    <property type="match status" value="2"/>
</dbReference>
<keyword evidence="2" id="KW-0560">Oxidoreductase</keyword>
<dbReference type="PROSITE" id="PS00061">
    <property type="entry name" value="ADH_SHORT"/>
    <property type="match status" value="1"/>
</dbReference>
<protein>
    <submittedName>
        <fullName evidence="3">Uncharacterized protein</fullName>
    </submittedName>
</protein>
<evidence type="ECO:0000313" key="4">
    <source>
        <dbReference type="Proteomes" id="UP001244341"/>
    </source>
</evidence>
<evidence type="ECO:0000256" key="2">
    <source>
        <dbReference type="ARBA" id="ARBA00023002"/>
    </source>
</evidence>
<dbReference type="PANTHER" id="PTHR24321:SF8">
    <property type="entry name" value="ESTRADIOL 17-BETA-DEHYDROGENASE 8-RELATED"/>
    <property type="match status" value="1"/>
</dbReference>
<accession>A0ABY8UDI4</accession>
<dbReference type="EMBL" id="CP126217">
    <property type="protein sequence ID" value="WIA19114.1"/>
    <property type="molecule type" value="Genomic_DNA"/>
</dbReference>
<gene>
    <name evidence="3" type="ORF">OEZ85_003762</name>
</gene>
<dbReference type="PANTHER" id="PTHR24321">
    <property type="entry name" value="DEHYDROGENASES, SHORT CHAIN"/>
    <property type="match status" value="1"/>
</dbReference>
<dbReference type="InterPro" id="IPR002347">
    <property type="entry name" value="SDR_fam"/>
</dbReference>
<dbReference type="Proteomes" id="UP001244341">
    <property type="component" value="Chromosome 10b"/>
</dbReference>
<keyword evidence="4" id="KW-1185">Reference proteome</keyword>
<reference evidence="3 4" key="1">
    <citation type="submission" date="2023-05" db="EMBL/GenBank/DDBJ databases">
        <title>A 100% complete, gapless, phased diploid assembly of the Scenedesmus obliquus UTEX 3031 genome.</title>
        <authorList>
            <person name="Biondi T.C."/>
            <person name="Hanschen E.R."/>
            <person name="Kwon T."/>
            <person name="Eng W."/>
            <person name="Kruse C.P.S."/>
            <person name="Koehler S.I."/>
            <person name="Kunde Y."/>
            <person name="Gleasner C.D."/>
            <person name="You Mak K.T."/>
            <person name="Polle J."/>
            <person name="Hovde B.T."/>
            <person name="Starkenburg S.R."/>
        </authorList>
    </citation>
    <scope>NUCLEOTIDE SEQUENCE [LARGE SCALE GENOMIC DNA]</scope>
    <source>
        <strain evidence="3 4">DOE0152z</strain>
    </source>
</reference>
<dbReference type="Pfam" id="PF13561">
    <property type="entry name" value="adh_short_C2"/>
    <property type="match status" value="1"/>
</dbReference>
<evidence type="ECO:0000256" key="1">
    <source>
        <dbReference type="ARBA" id="ARBA00006484"/>
    </source>
</evidence>
<dbReference type="CDD" id="cd05233">
    <property type="entry name" value="SDR_c"/>
    <property type="match status" value="1"/>
</dbReference>
<name>A0ABY8UDI4_TETOB</name>
<dbReference type="PRINTS" id="PR00081">
    <property type="entry name" value="GDHRDH"/>
</dbReference>